<dbReference type="AlphaFoldDB" id="A0A4U7JHA5"/>
<keyword evidence="2" id="KW-0233">DNA recombination</keyword>
<evidence type="ECO:0000256" key="2">
    <source>
        <dbReference type="ARBA" id="ARBA00023172"/>
    </source>
</evidence>
<accession>A0A4U7JHA5</accession>
<protein>
    <submittedName>
        <fullName evidence="3">Recombinase family protein</fullName>
    </submittedName>
</protein>
<sequence>MIYGYMRISTQKEKQTTDRQKITLEQYANDNRFTFDNIVEERISGTIKAENRQVYRDLKTKTLRQDDILIITDLDRLGRDADDVIAELKDLKSKGIRVIALDIPYMNEYNKAQDSSIYNMVVDIVITLKAHMSQQEREKTVARINQGLDAARAKGTKLGRPQAELPDNFIKEYKRFKDGKYGDMTATGFAKYLGIGRATLYKYIDIYKEAEEEKGN</sequence>
<dbReference type="GO" id="GO:0000150">
    <property type="term" value="F:DNA strand exchange activity"/>
    <property type="evidence" value="ECO:0007669"/>
    <property type="project" value="InterPro"/>
</dbReference>
<evidence type="ECO:0000256" key="1">
    <source>
        <dbReference type="ARBA" id="ARBA00023125"/>
    </source>
</evidence>
<dbReference type="Pfam" id="PF00239">
    <property type="entry name" value="Resolvase"/>
    <property type="match status" value="1"/>
</dbReference>
<evidence type="ECO:0000313" key="4">
    <source>
        <dbReference type="Proteomes" id="UP000306409"/>
    </source>
</evidence>
<dbReference type="InterPro" id="IPR050639">
    <property type="entry name" value="SSR_resolvase"/>
</dbReference>
<dbReference type="GO" id="GO:0003677">
    <property type="term" value="F:DNA binding"/>
    <property type="evidence" value="ECO:0007669"/>
    <property type="project" value="UniProtKB-KW"/>
</dbReference>
<dbReference type="KEGG" id="rher:EHE19_002845"/>
<dbReference type="PANTHER" id="PTHR30461:SF2">
    <property type="entry name" value="SERINE RECOMBINASE PINE-RELATED"/>
    <property type="match status" value="1"/>
</dbReference>
<dbReference type="Proteomes" id="UP000306409">
    <property type="component" value="Chromosome"/>
</dbReference>
<organism evidence="3 4">
    <name type="scientific">Ruminiclostridium herbifermentans</name>
    <dbReference type="NCBI Taxonomy" id="2488810"/>
    <lineage>
        <taxon>Bacteria</taxon>
        <taxon>Bacillati</taxon>
        <taxon>Bacillota</taxon>
        <taxon>Clostridia</taxon>
        <taxon>Eubacteriales</taxon>
        <taxon>Oscillospiraceae</taxon>
        <taxon>Ruminiclostridium</taxon>
    </lineage>
</organism>
<dbReference type="InterPro" id="IPR006119">
    <property type="entry name" value="Resolv_N"/>
</dbReference>
<dbReference type="CDD" id="cd03768">
    <property type="entry name" value="SR_ResInv"/>
    <property type="match status" value="1"/>
</dbReference>
<dbReference type="OrthoDB" id="9797501at2"/>
<keyword evidence="1" id="KW-0238">DNA-binding</keyword>
<reference evidence="3 4" key="1">
    <citation type="submission" date="2020-09" db="EMBL/GenBank/DDBJ databases">
        <title>Characterization and genome sequencing of Ruminiclostridium sp. nov. MA18.</title>
        <authorList>
            <person name="Rettenmaier R."/>
            <person name="Kowollik M.-L."/>
            <person name="Liebl W."/>
            <person name="Zverlov V."/>
        </authorList>
    </citation>
    <scope>NUCLEOTIDE SEQUENCE [LARGE SCALE GENOMIC DNA]</scope>
    <source>
        <strain evidence="3 4">MA18</strain>
    </source>
</reference>
<dbReference type="Gene3D" id="3.40.50.1390">
    <property type="entry name" value="Resolvase, N-terminal catalytic domain"/>
    <property type="match status" value="1"/>
</dbReference>
<gene>
    <name evidence="3" type="ORF">EHE19_002845</name>
</gene>
<dbReference type="SUPFAM" id="SSF53041">
    <property type="entry name" value="Resolvase-like"/>
    <property type="match status" value="1"/>
</dbReference>
<proteinExistence type="predicted"/>
<dbReference type="PROSITE" id="PS51736">
    <property type="entry name" value="RECOMBINASES_3"/>
    <property type="match status" value="1"/>
</dbReference>
<dbReference type="EMBL" id="CP061336">
    <property type="protein sequence ID" value="QNU68722.1"/>
    <property type="molecule type" value="Genomic_DNA"/>
</dbReference>
<name>A0A4U7JHA5_9FIRM</name>
<dbReference type="SMART" id="SM00857">
    <property type="entry name" value="Resolvase"/>
    <property type="match status" value="1"/>
</dbReference>
<dbReference type="InterPro" id="IPR036162">
    <property type="entry name" value="Resolvase-like_N_sf"/>
</dbReference>
<evidence type="ECO:0000313" key="3">
    <source>
        <dbReference type="EMBL" id="QNU68722.1"/>
    </source>
</evidence>
<dbReference type="PANTHER" id="PTHR30461">
    <property type="entry name" value="DNA-INVERTASE FROM LAMBDOID PROPHAGE"/>
    <property type="match status" value="1"/>
</dbReference>
<dbReference type="RefSeq" id="WP_137697520.1">
    <property type="nucleotide sequence ID" value="NZ_CP061336.1"/>
</dbReference>
<keyword evidence="4" id="KW-1185">Reference proteome</keyword>